<dbReference type="EMBL" id="RBXX01000002">
    <property type="protein sequence ID" value="RKT82636.1"/>
    <property type="molecule type" value="Genomic_DNA"/>
</dbReference>
<dbReference type="EMBL" id="FOUP01000004">
    <property type="protein sequence ID" value="SFN36343.1"/>
    <property type="molecule type" value="Genomic_DNA"/>
</dbReference>
<reference evidence="1 4" key="2">
    <citation type="submission" date="2018-10" db="EMBL/GenBank/DDBJ databases">
        <title>Sequencing the genomes of 1000 actinobacteria strains.</title>
        <authorList>
            <person name="Klenk H.-P."/>
        </authorList>
    </citation>
    <scope>NUCLEOTIDE SEQUENCE [LARGE SCALE GENOMIC DNA]</scope>
    <source>
        <strain evidence="1 4">DSM 45119</strain>
    </source>
</reference>
<dbReference type="AlphaFoldDB" id="A0A1I4YEY3"/>
<protein>
    <recommendedName>
        <fullName evidence="5">Adenylate cyclase, class 3</fullName>
    </recommendedName>
</protein>
<keyword evidence="4" id="KW-1185">Reference proteome</keyword>
<evidence type="ECO:0000313" key="2">
    <source>
        <dbReference type="EMBL" id="SFN36343.1"/>
    </source>
</evidence>
<dbReference type="OrthoDB" id="3628614at2"/>
<evidence type="ECO:0000313" key="1">
    <source>
        <dbReference type="EMBL" id="RKT82636.1"/>
    </source>
</evidence>
<proteinExistence type="predicted"/>
<evidence type="ECO:0000313" key="3">
    <source>
        <dbReference type="Proteomes" id="UP000199398"/>
    </source>
</evidence>
<organism evidence="2 3">
    <name type="scientific">Saccharopolyspora antimicrobica</name>
    <dbReference type="NCBI Taxonomy" id="455193"/>
    <lineage>
        <taxon>Bacteria</taxon>
        <taxon>Bacillati</taxon>
        <taxon>Actinomycetota</taxon>
        <taxon>Actinomycetes</taxon>
        <taxon>Pseudonocardiales</taxon>
        <taxon>Pseudonocardiaceae</taxon>
        <taxon>Saccharopolyspora</taxon>
    </lineage>
</organism>
<reference evidence="2 3" key="1">
    <citation type="submission" date="2016-10" db="EMBL/GenBank/DDBJ databases">
        <authorList>
            <person name="de Groot N.N."/>
        </authorList>
    </citation>
    <scope>NUCLEOTIDE SEQUENCE [LARGE SCALE GENOMIC DNA]</scope>
    <source>
        <strain evidence="2 3">CPCC 201259</strain>
    </source>
</reference>
<gene>
    <name evidence="1" type="ORF">ATL45_0889</name>
    <name evidence="2" type="ORF">SAMN05421805_104104</name>
</gene>
<dbReference type="Proteomes" id="UP000199398">
    <property type="component" value="Unassembled WGS sequence"/>
</dbReference>
<sequence>MSEQTKPALMPEHCAVLAVDTIGSGGNAPEHLTGIPVLVRRLAEAALHAVGISGDAAVDEQFTGDGFMRTYPSRFLPALVDMVNALDGLLTAHNQSAKPEIRLRLALHVGPLPRERGFYRPNIDVNRLLGAATFKHVVEHCQAHVSGDRFTTALVLSEGAHKTVFGGDYTRSVDRHEFAPVQIKHNEFDERCWVRVAGVNPKQIVDATAGVSPSETPPTSADQLATGWGERSINNSGTVHGHQLSGDGNNIYATPNVNVSNYVGGTNTGIQAGVVNGGINLNRGQR</sequence>
<accession>A0A1I4YEY3</accession>
<dbReference type="STRING" id="455193.SAMN05421805_104104"/>
<evidence type="ECO:0000313" key="4">
    <source>
        <dbReference type="Proteomes" id="UP000270697"/>
    </source>
</evidence>
<dbReference type="RefSeq" id="WP_093151829.1">
    <property type="nucleotide sequence ID" value="NZ_FOUP01000004.1"/>
</dbReference>
<name>A0A1I4YEY3_9PSEU</name>
<evidence type="ECO:0008006" key="5">
    <source>
        <dbReference type="Google" id="ProtNLM"/>
    </source>
</evidence>
<dbReference type="Proteomes" id="UP000270697">
    <property type="component" value="Unassembled WGS sequence"/>
</dbReference>